<dbReference type="AlphaFoldDB" id="A0AAU7TN96"/>
<gene>
    <name evidence="2" type="ORF">ABN611_18125</name>
</gene>
<dbReference type="EMBL" id="CP158165">
    <property type="protein sequence ID" value="XBV28302.1"/>
    <property type="molecule type" value="Genomic_DNA"/>
</dbReference>
<feature type="compositionally biased region" description="Low complexity" evidence="1">
    <location>
        <begin position="28"/>
        <end position="61"/>
    </location>
</feature>
<organism evidence="2">
    <name type="scientific">Kribbella sp. HUAS MG21</name>
    <dbReference type="NCBI Taxonomy" id="3160966"/>
    <lineage>
        <taxon>Bacteria</taxon>
        <taxon>Bacillati</taxon>
        <taxon>Actinomycetota</taxon>
        <taxon>Actinomycetes</taxon>
        <taxon>Propionibacteriales</taxon>
        <taxon>Kribbellaceae</taxon>
        <taxon>Kribbella</taxon>
    </lineage>
</organism>
<dbReference type="RefSeq" id="WP_350281054.1">
    <property type="nucleotide sequence ID" value="NZ_CP158165.1"/>
</dbReference>
<protein>
    <submittedName>
        <fullName evidence="2">Uncharacterized protein</fullName>
    </submittedName>
</protein>
<evidence type="ECO:0000256" key="1">
    <source>
        <dbReference type="SAM" id="MobiDB-lite"/>
    </source>
</evidence>
<feature type="region of interest" description="Disordered" evidence="1">
    <location>
        <begin position="1"/>
        <end position="67"/>
    </location>
</feature>
<reference evidence="2" key="1">
    <citation type="submission" date="2024-06" db="EMBL/GenBank/DDBJ databases">
        <title>Kribbella sp. strain HUAS MG21 genome sequences.</title>
        <authorList>
            <person name="Mo P."/>
        </authorList>
    </citation>
    <scope>NUCLEOTIDE SEQUENCE</scope>
    <source>
        <strain evidence="2">HUAS MG21</strain>
    </source>
</reference>
<evidence type="ECO:0000313" key="2">
    <source>
        <dbReference type="EMBL" id="XBV28302.1"/>
    </source>
</evidence>
<sequence length="67" mass="6120">MKSYPQFSQNNASAAAGSEQLGHACPDGAGAEGASGTTTGAPLVPASGAAAAGAGVAAGMGTPQTSQ</sequence>
<accession>A0AAU7TN96</accession>
<name>A0AAU7TN96_9ACTN</name>
<feature type="compositionally biased region" description="Polar residues" evidence="1">
    <location>
        <begin position="1"/>
        <end position="13"/>
    </location>
</feature>
<proteinExistence type="predicted"/>